<proteinExistence type="inferred from homology"/>
<gene>
    <name evidence="8" type="ORF">NYPRO_LOCUS12689</name>
</gene>
<comment type="similarity">
    <text evidence="1 6">Belongs to the eukaryotic ribosomal protein eL38 family.</text>
</comment>
<dbReference type="InterPro" id="IPR002675">
    <property type="entry name" value="Ribosomal_eL38"/>
</dbReference>
<organism evidence="8 9">
    <name type="scientific">Nyctereutes procyonoides</name>
    <name type="common">Raccoon dog</name>
    <name type="synonym">Canis procyonoides</name>
    <dbReference type="NCBI Taxonomy" id="34880"/>
    <lineage>
        <taxon>Eukaryota</taxon>
        <taxon>Metazoa</taxon>
        <taxon>Chordata</taxon>
        <taxon>Craniata</taxon>
        <taxon>Vertebrata</taxon>
        <taxon>Euteleostomi</taxon>
        <taxon>Mammalia</taxon>
        <taxon>Eutheria</taxon>
        <taxon>Laurasiatheria</taxon>
        <taxon>Carnivora</taxon>
        <taxon>Caniformia</taxon>
        <taxon>Canidae</taxon>
        <taxon>Nyctereutes</taxon>
    </lineage>
</organism>
<keyword evidence="2 6" id="KW-0689">Ribosomal protein</keyword>
<keyword evidence="3 6" id="KW-0687">Ribonucleoprotein</keyword>
<name>A0A811YQT6_NYCPR</name>
<evidence type="ECO:0000256" key="4">
    <source>
        <dbReference type="ARBA" id="ARBA00035235"/>
    </source>
</evidence>
<accession>A0A811YQT6</accession>
<dbReference type="PANTHER" id="PTHR10965:SF0">
    <property type="entry name" value="LARGE RIBOSOMAL SUBUNIT PROTEIN EL38"/>
    <property type="match status" value="1"/>
</dbReference>
<keyword evidence="9" id="KW-1185">Reference proteome</keyword>
<evidence type="ECO:0000256" key="2">
    <source>
        <dbReference type="ARBA" id="ARBA00022980"/>
    </source>
</evidence>
<evidence type="ECO:0000313" key="9">
    <source>
        <dbReference type="Proteomes" id="UP000645828"/>
    </source>
</evidence>
<dbReference type="Pfam" id="PF01781">
    <property type="entry name" value="Ribosomal_L38e"/>
    <property type="match status" value="1"/>
</dbReference>
<reference evidence="8" key="1">
    <citation type="submission" date="2020-12" db="EMBL/GenBank/DDBJ databases">
        <authorList>
            <consortium name="Molecular Ecology Group"/>
        </authorList>
    </citation>
    <scope>NUCLEOTIDE SEQUENCE</scope>
    <source>
        <strain evidence="8">TBG_1078</strain>
    </source>
</reference>
<evidence type="ECO:0000256" key="3">
    <source>
        <dbReference type="ARBA" id="ARBA00023274"/>
    </source>
</evidence>
<evidence type="ECO:0000256" key="1">
    <source>
        <dbReference type="ARBA" id="ARBA00007803"/>
    </source>
</evidence>
<evidence type="ECO:0000256" key="6">
    <source>
        <dbReference type="RuleBase" id="RU003445"/>
    </source>
</evidence>
<dbReference type="GO" id="GO:0006412">
    <property type="term" value="P:translation"/>
    <property type="evidence" value="ECO:0007669"/>
    <property type="project" value="InterPro"/>
</dbReference>
<evidence type="ECO:0000256" key="7">
    <source>
        <dbReference type="SAM" id="SignalP"/>
    </source>
</evidence>
<dbReference type="GO" id="GO:0022625">
    <property type="term" value="C:cytosolic large ribosomal subunit"/>
    <property type="evidence" value="ECO:0007669"/>
    <property type="project" value="TreeGrafter"/>
</dbReference>
<protein>
    <recommendedName>
        <fullName evidence="4">Large ribosomal subunit protein eL38</fullName>
    </recommendedName>
    <alternativeName>
        <fullName evidence="5">60S ribosomal protein L38</fullName>
    </alternativeName>
</protein>
<evidence type="ECO:0000313" key="8">
    <source>
        <dbReference type="EMBL" id="CAD7679890.1"/>
    </source>
</evidence>
<keyword evidence="7" id="KW-0732">Signal</keyword>
<evidence type="ECO:0000256" key="5">
    <source>
        <dbReference type="ARBA" id="ARBA00035338"/>
    </source>
</evidence>
<comment type="caution">
    <text evidence="8">The sequence shown here is derived from an EMBL/GenBank/DDBJ whole genome shotgun (WGS) entry which is preliminary data.</text>
</comment>
<dbReference type="InterPro" id="IPR038464">
    <property type="entry name" value="Ribosomal_eL38_sf"/>
</dbReference>
<dbReference type="EMBL" id="CAJHUB010000746">
    <property type="protein sequence ID" value="CAD7679890.1"/>
    <property type="molecule type" value="Genomic_DNA"/>
</dbReference>
<feature type="chain" id="PRO_5032595832" description="Large ribosomal subunit protein eL38" evidence="7">
    <location>
        <begin position="23"/>
        <end position="68"/>
    </location>
</feature>
<dbReference type="GO" id="GO:0022618">
    <property type="term" value="P:protein-RNA complex assembly"/>
    <property type="evidence" value="ECO:0007669"/>
    <property type="project" value="TreeGrafter"/>
</dbReference>
<sequence>MALCSVGSLLLPLPLPAGHSDAKSVKIKKNQDNVKLKVQGSRYLYTSVIMDREKAGKPEQSLGPPLQQ</sequence>
<dbReference type="GO" id="GO:0003735">
    <property type="term" value="F:structural constituent of ribosome"/>
    <property type="evidence" value="ECO:0007669"/>
    <property type="project" value="InterPro"/>
</dbReference>
<dbReference type="PANTHER" id="PTHR10965">
    <property type="entry name" value="60S RIBOSOMAL PROTEIN L38"/>
    <property type="match status" value="1"/>
</dbReference>
<dbReference type="Proteomes" id="UP000645828">
    <property type="component" value="Unassembled WGS sequence"/>
</dbReference>
<dbReference type="Gene3D" id="3.30.720.90">
    <property type="match status" value="1"/>
</dbReference>
<dbReference type="AlphaFoldDB" id="A0A811YQT6"/>
<feature type="signal peptide" evidence="7">
    <location>
        <begin position="1"/>
        <end position="22"/>
    </location>
</feature>